<dbReference type="STRING" id="1165861.A0A0L0VE57"/>
<dbReference type="SMART" id="SM00343">
    <property type="entry name" value="ZnF_C2HC"/>
    <property type="match status" value="1"/>
</dbReference>
<dbReference type="InterPro" id="IPR032567">
    <property type="entry name" value="RTL1-rel"/>
</dbReference>
<evidence type="ECO:0000256" key="3">
    <source>
        <dbReference type="SAM" id="Coils"/>
    </source>
</evidence>
<dbReference type="SUPFAM" id="SSF50630">
    <property type="entry name" value="Acid proteases"/>
    <property type="match status" value="1"/>
</dbReference>
<dbReference type="GO" id="GO:0006397">
    <property type="term" value="P:mRNA processing"/>
    <property type="evidence" value="ECO:0007669"/>
    <property type="project" value="UniProtKB-KW"/>
</dbReference>
<evidence type="ECO:0000256" key="2">
    <source>
        <dbReference type="PROSITE-ProRule" id="PRU00047"/>
    </source>
</evidence>
<dbReference type="AlphaFoldDB" id="A0A0L0VE57"/>
<dbReference type="InterPro" id="IPR021109">
    <property type="entry name" value="Peptidase_aspartic_dom_sf"/>
</dbReference>
<name>A0A0L0VE57_9BASI</name>
<evidence type="ECO:0000313" key="7">
    <source>
        <dbReference type="Proteomes" id="UP000054564"/>
    </source>
</evidence>
<dbReference type="InterPro" id="IPR001878">
    <property type="entry name" value="Znf_CCHC"/>
</dbReference>
<dbReference type="GO" id="GO:0003676">
    <property type="term" value="F:nucleic acid binding"/>
    <property type="evidence" value="ECO:0007669"/>
    <property type="project" value="InterPro"/>
</dbReference>
<keyword evidence="1" id="KW-0507">mRNA processing</keyword>
<comment type="caution">
    <text evidence="6">The sequence shown here is derived from an EMBL/GenBank/DDBJ whole genome shotgun (WGS) entry which is preliminary data.</text>
</comment>
<feature type="compositionally biased region" description="Basic and acidic residues" evidence="4">
    <location>
        <begin position="589"/>
        <end position="598"/>
    </location>
</feature>
<protein>
    <recommendedName>
        <fullName evidence="5">CCHC-type domain-containing protein</fullName>
    </recommendedName>
</protein>
<keyword evidence="2" id="KW-0863">Zinc-finger</keyword>
<dbReference type="Pfam" id="PF03732">
    <property type="entry name" value="Retrotrans_gag"/>
    <property type="match status" value="1"/>
</dbReference>
<organism evidence="6 7">
    <name type="scientific">Puccinia striiformis f. sp. tritici PST-78</name>
    <dbReference type="NCBI Taxonomy" id="1165861"/>
    <lineage>
        <taxon>Eukaryota</taxon>
        <taxon>Fungi</taxon>
        <taxon>Dikarya</taxon>
        <taxon>Basidiomycota</taxon>
        <taxon>Pucciniomycotina</taxon>
        <taxon>Pucciniomycetes</taxon>
        <taxon>Pucciniales</taxon>
        <taxon>Pucciniaceae</taxon>
        <taxon>Puccinia</taxon>
    </lineage>
</organism>
<dbReference type="Proteomes" id="UP000054564">
    <property type="component" value="Unassembled WGS sequence"/>
</dbReference>
<dbReference type="PANTHER" id="PTHR15503:SF22">
    <property type="entry name" value="TRANSPOSON TY3-I GAG POLYPROTEIN"/>
    <property type="match status" value="1"/>
</dbReference>
<dbReference type="PANTHER" id="PTHR15503">
    <property type="entry name" value="LDOC1 RELATED"/>
    <property type="match status" value="1"/>
</dbReference>
<dbReference type="Gene3D" id="3.10.10.10">
    <property type="entry name" value="HIV Type 1 Reverse Transcriptase, subunit A, domain 1"/>
    <property type="match status" value="1"/>
</dbReference>
<evidence type="ECO:0000259" key="5">
    <source>
        <dbReference type="PROSITE" id="PS50158"/>
    </source>
</evidence>
<evidence type="ECO:0000256" key="4">
    <source>
        <dbReference type="SAM" id="MobiDB-lite"/>
    </source>
</evidence>
<evidence type="ECO:0000256" key="1">
    <source>
        <dbReference type="ARBA" id="ARBA00022664"/>
    </source>
</evidence>
<accession>A0A0L0VE57</accession>
<feature type="region of interest" description="Disordered" evidence="4">
    <location>
        <begin position="569"/>
        <end position="626"/>
    </location>
</feature>
<dbReference type="PROSITE" id="PS50158">
    <property type="entry name" value="ZF_CCHC"/>
    <property type="match status" value="1"/>
</dbReference>
<dbReference type="SUPFAM" id="SSF56672">
    <property type="entry name" value="DNA/RNA polymerases"/>
    <property type="match status" value="1"/>
</dbReference>
<dbReference type="GO" id="GO:0008270">
    <property type="term" value="F:zinc ion binding"/>
    <property type="evidence" value="ECO:0007669"/>
    <property type="project" value="UniProtKB-KW"/>
</dbReference>
<dbReference type="CDD" id="cd00303">
    <property type="entry name" value="retropepsin_like"/>
    <property type="match status" value="1"/>
</dbReference>
<proteinExistence type="predicted"/>
<keyword evidence="2" id="KW-0479">Metal-binding</keyword>
<dbReference type="Gene3D" id="2.40.70.10">
    <property type="entry name" value="Acid Proteases"/>
    <property type="match status" value="1"/>
</dbReference>
<dbReference type="InterPro" id="IPR005162">
    <property type="entry name" value="Retrotrans_gag_dom"/>
</dbReference>
<keyword evidence="3" id="KW-0175">Coiled coil</keyword>
<dbReference type="EMBL" id="AJIL01000066">
    <property type="protein sequence ID" value="KNE97560.1"/>
    <property type="molecule type" value="Genomic_DNA"/>
</dbReference>
<feature type="coiled-coil region" evidence="3">
    <location>
        <begin position="1"/>
        <end position="35"/>
    </location>
</feature>
<evidence type="ECO:0000313" key="6">
    <source>
        <dbReference type="EMBL" id="KNE97560.1"/>
    </source>
</evidence>
<dbReference type="SUPFAM" id="SSF57756">
    <property type="entry name" value="Retrovirus zinc finger-like domains"/>
    <property type="match status" value="1"/>
</dbReference>
<feature type="domain" description="CCHC-type" evidence="5">
    <location>
        <begin position="277"/>
        <end position="292"/>
    </location>
</feature>
<reference evidence="7" key="1">
    <citation type="submission" date="2014-03" db="EMBL/GenBank/DDBJ databases">
        <title>The Genome Sequence of Puccinia striiformis f. sp. tritici PST-78.</title>
        <authorList>
            <consortium name="The Broad Institute Genome Sequencing Platform"/>
            <person name="Cuomo C."/>
            <person name="Hulbert S."/>
            <person name="Chen X."/>
            <person name="Walker B."/>
            <person name="Young S.K."/>
            <person name="Zeng Q."/>
            <person name="Gargeya S."/>
            <person name="Fitzgerald M."/>
            <person name="Haas B."/>
            <person name="Abouelleil A."/>
            <person name="Alvarado L."/>
            <person name="Arachchi H.M."/>
            <person name="Berlin A.M."/>
            <person name="Chapman S.B."/>
            <person name="Goldberg J."/>
            <person name="Griggs A."/>
            <person name="Gujja S."/>
            <person name="Hansen M."/>
            <person name="Howarth C."/>
            <person name="Imamovic A."/>
            <person name="Larimer J."/>
            <person name="McCowan C."/>
            <person name="Montmayeur A."/>
            <person name="Murphy C."/>
            <person name="Neiman D."/>
            <person name="Pearson M."/>
            <person name="Priest M."/>
            <person name="Roberts A."/>
            <person name="Saif S."/>
            <person name="Shea T."/>
            <person name="Sisk P."/>
            <person name="Sykes S."/>
            <person name="Wortman J."/>
            <person name="Nusbaum C."/>
            <person name="Birren B."/>
        </authorList>
    </citation>
    <scope>NUCLEOTIDE SEQUENCE [LARGE SCALE GENOMIC DNA]</scope>
    <source>
        <strain evidence="7">race PST-78</strain>
    </source>
</reference>
<keyword evidence="2" id="KW-0862">Zinc</keyword>
<dbReference type="Gene3D" id="4.10.60.10">
    <property type="entry name" value="Zinc finger, CCHC-type"/>
    <property type="match status" value="1"/>
</dbReference>
<dbReference type="InterPro" id="IPR043502">
    <property type="entry name" value="DNA/RNA_pol_sf"/>
</dbReference>
<dbReference type="Pfam" id="PF08284">
    <property type="entry name" value="RVP_2"/>
    <property type="match status" value="1"/>
</dbReference>
<gene>
    <name evidence="6" type="ORF">PSTG_09112</name>
</gene>
<sequence length="770" mass="84433">MSDLEKKFEQLRKVINEERGLRQKAEADLAAARAASAAAATLAAEELAKANTAVVTALTNSSDSPKEPKMGLPDKFLGARGDPAELWVNQIGLYIIAHPDRFPTNRNKIIWSLSYLAGPALAWAQQFTKKLFAAEEVLYDDFARAFMCMYFDTDKKPKAEAAICKLKQTKSVAEYTHQFKVHAHITGWEESTLISQYRQGLKSNVRLALLISRSEFQTVTDISNLALQIDNEINGSDVGTSLTSTNQTTDPNAMDLSAMNGRLSEAEKTRMMRAGQCFRCGVRGHLSRYCPEKKTVKPSNGKSKAVRIAELEAEYHESDNVVNVVAIGASEILTRNENDPRFFVSMPLQPHPLSPLATSPPQRTITATFLIDSGATHDVLGEMFARKNGLLDGAKPSERVISGFNGSKSQSSYEIELIMDTDTTPSKLMVTQLKDLYDGILGMPWIRRFGHLINWRERRFEEDTACIAAARGVHSRTKVSPPSVRTSWLDATVNKTLSCATIVSQTPNPRLNQTADEIEGGATKLRHQQTTEDKCTAPREWRHIGVEVSPPNVRTPGLDAAVNKTLSSATVVSQTSNPRRQQATIGSADELRDIEDGGRGGSSSQGQRKDMRVEVSPPSVRTSGLDAAANKTLSSATVVSPNSITSPTSRNLSATVCTAKVSWSTSAQLAAREKQGVPTRSVTDLVPPAYHRYLEMFQKKGAQGLPPRRKYDFRVELTPGALPQTSRIIPLSPAENQALDTLIQEGLTHGTIRRTTSPWAAPLRINTLCH</sequence>
<feature type="compositionally biased region" description="Polar residues" evidence="4">
    <location>
        <begin position="569"/>
        <end position="585"/>
    </location>
</feature>
<keyword evidence="7" id="KW-1185">Reference proteome</keyword>
<dbReference type="InterPro" id="IPR036875">
    <property type="entry name" value="Znf_CCHC_sf"/>
</dbReference>